<organism evidence="2">
    <name type="scientific">Aphanomyces invadans</name>
    <dbReference type="NCBI Taxonomy" id="157072"/>
    <lineage>
        <taxon>Eukaryota</taxon>
        <taxon>Sar</taxon>
        <taxon>Stramenopiles</taxon>
        <taxon>Oomycota</taxon>
        <taxon>Saprolegniomycetes</taxon>
        <taxon>Saprolegniales</taxon>
        <taxon>Verrucalvaceae</taxon>
        <taxon>Aphanomyces</taxon>
    </lineage>
</organism>
<dbReference type="GeneID" id="20084030"/>
<protein>
    <submittedName>
        <fullName evidence="2">Uncharacterized protein</fullName>
    </submittedName>
</protein>
<evidence type="ECO:0000256" key="1">
    <source>
        <dbReference type="SAM" id="MobiDB-lite"/>
    </source>
</evidence>
<name>A0A024U6G9_9STRA</name>
<sequence length="273" mass="30439">EELPASSTRPFGRFRTCLWPQRCHLVNLKSAMKTALALALCAVTVSGARQWIINHGQFNGDPSPREPSDQEETEFARRGPHVPAIASSPDTRIALETQGFNENARAPSTHTFRASLADEDNKDFVDSLLGSLDGSTQVISDGHLTDAVQSHDLKWAVISGTDGVIATGHNNELVQALLDASLDGDAIEDPTKPVDPWHEPGQEHALLDDSRRHVYRYGRKIFLDEAKKPAHRRSRKGKHVLLEDEQERNAHWYHRDLLVELRNAIDNIVDSDN</sequence>
<evidence type="ECO:0000313" key="2">
    <source>
        <dbReference type="EMBL" id="ETW01467.1"/>
    </source>
</evidence>
<feature type="region of interest" description="Disordered" evidence="1">
    <location>
        <begin position="56"/>
        <end position="90"/>
    </location>
</feature>
<proteinExistence type="predicted"/>
<dbReference type="AlphaFoldDB" id="A0A024U6G9"/>
<dbReference type="RefSeq" id="XP_008870465.1">
    <property type="nucleotide sequence ID" value="XM_008872243.1"/>
</dbReference>
<dbReference type="VEuPathDB" id="FungiDB:H310_06980"/>
<dbReference type="EMBL" id="KI913963">
    <property type="protein sequence ID" value="ETW01467.1"/>
    <property type="molecule type" value="Genomic_DNA"/>
</dbReference>
<gene>
    <name evidence="2" type="ORF">H310_06980</name>
</gene>
<feature type="non-terminal residue" evidence="2">
    <location>
        <position position="1"/>
    </location>
</feature>
<accession>A0A024U6G9</accession>
<reference evidence="2" key="1">
    <citation type="submission" date="2013-12" db="EMBL/GenBank/DDBJ databases">
        <title>The Genome Sequence of Aphanomyces invadans NJM9701.</title>
        <authorList>
            <consortium name="The Broad Institute Genomics Platform"/>
            <person name="Russ C."/>
            <person name="Tyler B."/>
            <person name="van West P."/>
            <person name="Dieguez-Uribeondo J."/>
            <person name="Young S.K."/>
            <person name="Zeng Q."/>
            <person name="Gargeya S."/>
            <person name="Fitzgerald M."/>
            <person name="Abouelleil A."/>
            <person name="Alvarado L."/>
            <person name="Chapman S.B."/>
            <person name="Gainer-Dewar J."/>
            <person name="Goldberg J."/>
            <person name="Griggs A."/>
            <person name="Gujja S."/>
            <person name="Hansen M."/>
            <person name="Howarth C."/>
            <person name="Imamovic A."/>
            <person name="Ireland A."/>
            <person name="Larimer J."/>
            <person name="McCowan C."/>
            <person name="Murphy C."/>
            <person name="Pearson M."/>
            <person name="Poon T.W."/>
            <person name="Priest M."/>
            <person name="Roberts A."/>
            <person name="Saif S."/>
            <person name="Shea T."/>
            <person name="Sykes S."/>
            <person name="Wortman J."/>
            <person name="Nusbaum C."/>
            <person name="Birren B."/>
        </authorList>
    </citation>
    <scope>NUCLEOTIDE SEQUENCE [LARGE SCALE GENOMIC DNA]</scope>
    <source>
        <strain evidence="2">NJM9701</strain>
    </source>
</reference>